<evidence type="ECO:0000259" key="1">
    <source>
        <dbReference type="PROSITE" id="PS51335"/>
    </source>
</evidence>
<dbReference type="AlphaFoldDB" id="A0A443QHY6"/>
<evidence type="ECO:0000313" key="2">
    <source>
        <dbReference type="EMBL" id="RWS02618.1"/>
    </source>
</evidence>
<dbReference type="InterPro" id="IPR050868">
    <property type="entry name" value="ELMO_domain-containing"/>
</dbReference>
<dbReference type="Pfam" id="PF04727">
    <property type="entry name" value="ELMO_CED12"/>
    <property type="match status" value="1"/>
</dbReference>
<sequence length="274" mass="31926">MDHENNSTDSAIDIEDVDYDLVRAQQEWNQITALPIIDLESQNQVYHHSAITIEFVDFDESENYFKYVDIAENLSRIKPTVQKGKIRSFASKLLLLEPPKLPDYLISERNRIFAIAFHPFDNQNPLHYRFLVTLYRKLTTQPAIKCPRYGNHWELIGFQGRDPATDLRGVGMLGIYQLLFFVLSPNTQQLSKDVYALSIDIKQNFPFCVMGTNITQIALQILREKRLNAECIKRKNVLLTFNYFYCGLYLKLYREWKLKKKTIADSGYVLKGAI</sequence>
<dbReference type="InterPro" id="IPR006816">
    <property type="entry name" value="ELMO_dom"/>
</dbReference>
<dbReference type="EMBL" id="NCKU01007459">
    <property type="protein sequence ID" value="RWS02618.1"/>
    <property type="molecule type" value="Genomic_DNA"/>
</dbReference>
<name>A0A443QHY6_9ACAR</name>
<dbReference type="STRING" id="1965070.A0A443QHY6"/>
<dbReference type="Proteomes" id="UP000285301">
    <property type="component" value="Unassembled WGS sequence"/>
</dbReference>
<dbReference type="PANTHER" id="PTHR12771">
    <property type="entry name" value="ENGULFMENT AND CELL MOTILITY"/>
    <property type="match status" value="1"/>
</dbReference>
<gene>
    <name evidence="2" type="ORF">B4U79_14540</name>
</gene>
<proteinExistence type="predicted"/>
<comment type="caution">
    <text evidence="2">The sequence shown here is derived from an EMBL/GenBank/DDBJ whole genome shotgun (WGS) entry which is preliminary data.</text>
</comment>
<dbReference type="PROSITE" id="PS51335">
    <property type="entry name" value="ELMO"/>
    <property type="match status" value="1"/>
</dbReference>
<organism evidence="2 3">
    <name type="scientific">Dinothrombium tinctorium</name>
    <dbReference type="NCBI Taxonomy" id="1965070"/>
    <lineage>
        <taxon>Eukaryota</taxon>
        <taxon>Metazoa</taxon>
        <taxon>Ecdysozoa</taxon>
        <taxon>Arthropoda</taxon>
        <taxon>Chelicerata</taxon>
        <taxon>Arachnida</taxon>
        <taxon>Acari</taxon>
        <taxon>Acariformes</taxon>
        <taxon>Trombidiformes</taxon>
        <taxon>Prostigmata</taxon>
        <taxon>Anystina</taxon>
        <taxon>Parasitengona</taxon>
        <taxon>Trombidioidea</taxon>
        <taxon>Trombidiidae</taxon>
        <taxon>Dinothrombium</taxon>
    </lineage>
</organism>
<reference evidence="2 3" key="1">
    <citation type="journal article" date="2018" name="Gigascience">
        <title>Genomes of trombidid mites reveal novel predicted allergens and laterally-transferred genes associated with secondary metabolism.</title>
        <authorList>
            <person name="Dong X."/>
            <person name="Chaisiri K."/>
            <person name="Xia D."/>
            <person name="Armstrong S.D."/>
            <person name="Fang Y."/>
            <person name="Donnelly M.J."/>
            <person name="Kadowaki T."/>
            <person name="McGarry J.W."/>
            <person name="Darby A.C."/>
            <person name="Makepeace B.L."/>
        </authorList>
    </citation>
    <scope>NUCLEOTIDE SEQUENCE [LARGE SCALE GENOMIC DNA]</scope>
    <source>
        <strain evidence="2">UoL-WK</strain>
    </source>
</reference>
<dbReference type="OrthoDB" id="67155at2759"/>
<keyword evidence="3" id="KW-1185">Reference proteome</keyword>
<evidence type="ECO:0000313" key="3">
    <source>
        <dbReference type="Proteomes" id="UP000285301"/>
    </source>
</evidence>
<feature type="domain" description="ELMO" evidence="1">
    <location>
        <begin position="126"/>
        <end position="274"/>
    </location>
</feature>
<protein>
    <recommendedName>
        <fullName evidence="1">ELMO domain-containing protein</fullName>
    </recommendedName>
</protein>
<accession>A0A443QHY6</accession>
<dbReference type="PANTHER" id="PTHR12771:SF2">
    <property type="entry name" value="ELMO DOMAIN-CONTAINING PROTEIN 3"/>
    <property type="match status" value="1"/>
</dbReference>